<comment type="caution">
    <text evidence="3">The sequence shown here is derived from an EMBL/GenBank/DDBJ whole genome shotgun (WGS) entry which is preliminary data.</text>
</comment>
<name>A0ABN2N9B3_9PSEU</name>
<dbReference type="EMBL" id="BAAAQK010000016">
    <property type="protein sequence ID" value="GAA1858423.1"/>
    <property type="molecule type" value="Genomic_DNA"/>
</dbReference>
<gene>
    <name evidence="3" type="ORF">GCM10009836_43310</name>
</gene>
<feature type="region of interest" description="Disordered" evidence="1">
    <location>
        <begin position="1"/>
        <end position="40"/>
    </location>
</feature>
<organism evidence="3 4">
    <name type="scientific">Pseudonocardia ailaonensis</name>
    <dbReference type="NCBI Taxonomy" id="367279"/>
    <lineage>
        <taxon>Bacteria</taxon>
        <taxon>Bacillati</taxon>
        <taxon>Actinomycetota</taxon>
        <taxon>Actinomycetes</taxon>
        <taxon>Pseudonocardiales</taxon>
        <taxon>Pseudonocardiaceae</taxon>
        <taxon>Pseudonocardia</taxon>
    </lineage>
</organism>
<feature type="compositionally biased region" description="Basic and acidic residues" evidence="1">
    <location>
        <begin position="1"/>
        <end position="20"/>
    </location>
</feature>
<reference evidence="3 4" key="1">
    <citation type="journal article" date="2019" name="Int. J. Syst. Evol. Microbiol.">
        <title>The Global Catalogue of Microorganisms (GCM) 10K type strain sequencing project: providing services to taxonomists for standard genome sequencing and annotation.</title>
        <authorList>
            <consortium name="The Broad Institute Genomics Platform"/>
            <consortium name="The Broad Institute Genome Sequencing Center for Infectious Disease"/>
            <person name="Wu L."/>
            <person name="Ma J."/>
        </authorList>
    </citation>
    <scope>NUCLEOTIDE SEQUENCE [LARGE SCALE GENOMIC DNA]</scope>
    <source>
        <strain evidence="3 4">JCM 16009</strain>
    </source>
</reference>
<feature type="compositionally biased region" description="Low complexity" evidence="1">
    <location>
        <begin position="21"/>
        <end position="40"/>
    </location>
</feature>
<keyword evidence="2" id="KW-0812">Transmembrane</keyword>
<protein>
    <submittedName>
        <fullName evidence="3">Uncharacterized protein</fullName>
    </submittedName>
</protein>
<keyword evidence="2" id="KW-0472">Membrane</keyword>
<accession>A0ABN2N9B3</accession>
<keyword evidence="4" id="KW-1185">Reference proteome</keyword>
<feature type="transmembrane region" description="Helical" evidence="2">
    <location>
        <begin position="139"/>
        <end position="160"/>
    </location>
</feature>
<keyword evidence="2" id="KW-1133">Transmembrane helix</keyword>
<evidence type="ECO:0000313" key="4">
    <source>
        <dbReference type="Proteomes" id="UP001500449"/>
    </source>
</evidence>
<evidence type="ECO:0000313" key="3">
    <source>
        <dbReference type="EMBL" id="GAA1858423.1"/>
    </source>
</evidence>
<proteinExistence type="predicted"/>
<evidence type="ECO:0000256" key="2">
    <source>
        <dbReference type="SAM" id="Phobius"/>
    </source>
</evidence>
<dbReference type="Proteomes" id="UP001500449">
    <property type="component" value="Unassembled WGS sequence"/>
</dbReference>
<sequence>MESRTDKRADAVRAERREAPAEAGPHRAGARAAGRGAGRVVRPAHPARVRNAFVSGSRAGIDVAAPGSAGHAPVRRARVLRPVDGPTVVPACRPRPRPRPATADSLCVPPHRSRLGRSERRGGARRLAGETRLGVADRLLVGIAAVLASAAAVVVLGLLADLAGAR</sequence>
<dbReference type="RefSeq" id="WP_344419951.1">
    <property type="nucleotide sequence ID" value="NZ_BAAAQK010000016.1"/>
</dbReference>
<evidence type="ECO:0000256" key="1">
    <source>
        <dbReference type="SAM" id="MobiDB-lite"/>
    </source>
</evidence>